<keyword evidence="2" id="KW-1185">Reference proteome</keyword>
<evidence type="ECO:0000313" key="1">
    <source>
        <dbReference type="EMBL" id="KAI4805428.1"/>
    </source>
</evidence>
<dbReference type="EMBL" id="CM043805">
    <property type="protein sequence ID" value="KAI4805428.1"/>
    <property type="molecule type" value="Genomic_DNA"/>
</dbReference>
<organism evidence="1 2">
    <name type="scientific">Chaenocephalus aceratus</name>
    <name type="common">Blackfin icefish</name>
    <name type="synonym">Chaenichthys aceratus</name>
    <dbReference type="NCBI Taxonomy" id="36190"/>
    <lineage>
        <taxon>Eukaryota</taxon>
        <taxon>Metazoa</taxon>
        <taxon>Chordata</taxon>
        <taxon>Craniata</taxon>
        <taxon>Vertebrata</taxon>
        <taxon>Euteleostomi</taxon>
        <taxon>Actinopterygii</taxon>
        <taxon>Neopterygii</taxon>
        <taxon>Teleostei</taxon>
        <taxon>Neoteleostei</taxon>
        <taxon>Acanthomorphata</taxon>
        <taxon>Eupercaria</taxon>
        <taxon>Perciformes</taxon>
        <taxon>Notothenioidei</taxon>
        <taxon>Channichthyidae</taxon>
        <taxon>Chaenocephalus</taxon>
    </lineage>
</organism>
<sequence>MSDSGKGYGERDSRFSSRSVSPRGSRNSASRSPALSPAHSKDGSRHSRSKSLSRSRSKSGSHRGSRRHYSRSRSRSRSHRRRSHSRSYSGERRRRSHSRSPMSDRRRHIGNRANPDPNGCVGVFGLSLYTTERDLRDVFSKYGPLADVSIVCDQQSRRSRGFAFVYFENSVDAKEAKERANGMELDGRRIRVDFSITKRPHTPTPGIYMGRPTYGGGGSSSGSGPSGPSAPRRNSRDYDRGHDRGSDRGYDRGSDRGYEDPTEVAMIAMTTGTTNAHTVPEGDLRPRTAEGITRLGPDRALIHPIMNKLYVGNLSPSVTVEDLKELFGEKKLPVADQVLLKSGYAFVDFPDQNSAIKVIETLSEQNKYPSLHCTGCGSGKHGCSFPPTIKLIMLHVRADFLLILTKNVSCTYTELTFLKVLSRKIQIRNIPPDLQWEVLDGLLAQYGTVENVEQVNTDTETAVVNVTYATKEEAKEAIEKLTGHQFEDYSFKVSYIVDMDAAPPDQAPRTRRGGRSSREGGSQPGPSGDYGSPRTRQHDFPLRMLAPSQFVGAIIGKEGLTIKNITKQTQSKVDIHRKENAGAAEKPITIHSTPEGCSAACRMILDIMQKEANETKTTEDIPLKILAHNSLVGRLIGKEGRNLKKIEEDTGTKITISSLHDLTIHNLERIVTVKGTLDDCCKAQVEILKKLIEASENDIAAMNQQANLIPGLNLNALGIFSSGLPMLPPAAWTPLCSAPHGSSRIQPILKSLFTSQWPTPEQEVVYLFIPTQAVGALIGKKGQHIKQLAHFAGASIKIAPAENPDSRMDGERMVTITGNAEAQFKAQGRIFGKLKEENFFSAKEEVKLETHIKVPSTAAGRVIGKGGKTVNELQNLTSAEVIVPRDQTPDENDEVFVKISGHFFASQTAQRKIREIIQQVKQQEQKHQQGTAVSPHHVK</sequence>
<comment type="caution">
    <text evidence="1">The sequence shown here is derived from an EMBL/GenBank/DDBJ whole genome shotgun (WGS) entry which is preliminary data.</text>
</comment>
<proteinExistence type="predicted"/>
<gene>
    <name evidence="1" type="ORF">KUCAC02_010044</name>
</gene>
<protein>
    <submittedName>
        <fullName evidence="1">Uncharacterized protein</fullName>
    </submittedName>
</protein>
<dbReference type="Proteomes" id="UP001057452">
    <property type="component" value="Chromosome 21"/>
</dbReference>
<accession>A0ACB9VZ57</accession>
<reference evidence="1" key="1">
    <citation type="submission" date="2022-05" db="EMBL/GenBank/DDBJ databases">
        <title>Chromosome-level genome of Chaenocephalus aceratus.</title>
        <authorList>
            <person name="Park H."/>
        </authorList>
    </citation>
    <scope>NUCLEOTIDE SEQUENCE</scope>
    <source>
        <strain evidence="1">KU_202001</strain>
    </source>
</reference>
<evidence type="ECO:0000313" key="2">
    <source>
        <dbReference type="Proteomes" id="UP001057452"/>
    </source>
</evidence>
<name>A0ACB9VZ57_CHAAC</name>